<protein>
    <submittedName>
        <fullName evidence="3">Uncharacterized protein</fullName>
    </submittedName>
</protein>
<name>A0A088RTA9_LEIPA</name>
<dbReference type="VEuPathDB" id="TriTrypDB:LPMP_270070"/>
<reference evidence="3 4" key="1">
    <citation type="journal article" date="2015" name="Sci. Rep.">
        <title>The genome of Leishmania panamensis: insights into genomics of the L. (Viannia) subgenus.</title>
        <authorList>
            <person name="Llanes A."/>
            <person name="Restrepo C.M."/>
            <person name="Vecchio G.D."/>
            <person name="Anguizola F.J."/>
            <person name="Lleonart R."/>
        </authorList>
    </citation>
    <scope>NUCLEOTIDE SEQUENCE [LARGE SCALE GENOMIC DNA]</scope>
    <source>
        <strain evidence="3 4">MHOM/PA/94/PSC-1</strain>
    </source>
</reference>
<dbReference type="Proteomes" id="UP000063063">
    <property type="component" value="Chromosome 27"/>
</dbReference>
<dbReference type="EMBL" id="CP009396">
    <property type="protein sequence ID" value="AIN99387.1"/>
    <property type="molecule type" value="Genomic_DNA"/>
</dbReference>
<evidence type="ECO:0000256" key="1">
    <source>
        <dbReference type="SAM" id="Phobius"/>
    </source>
</evidence>
<dbReference type="AlphaFoldDB" id="A0A088RTA9"/>
<dbReference type="GeneID" id="22576183"/>
<dbReference type="OrthoDB" id="272466at2759"/>
<accession>A0A088RTA9</accession>
<evidence type="ECO:0000313" key="4">
    <source>
        <dbReference type="Proteomes" id="UP000063063"/>
    </source>
</evidence>
<dbReference type="VEuPathDB" id="TriTrypDB:LPAL13_270006100"/>
<evidence type="ECO:0000313" key="3">
    <source>
        <dbReference type="EMBL" id="AIN99387.1"/>
    </source>
</evidence>
<dbReference type="eggNOG" id="ENOG502SGBN">
    <property type="taxonomic scope" value="Eukaryota"/>
</dbReference>
<keyword evidence="4" id="KW-1185">Reference proteome</keyword>
<keyword evidence="1" id="KW-0812">Transmembrane</keyword>
<dbReference type="RefSeq" id="XP_010700094.1">
    <property type="nucleotide sequence ID" value="XM_010701792.1"/>
</dbReference>
<gene>
    <name evidence="3" type="ORF">LPMP_270070</name>
</gene>
<feature type="signal peptide" evidence="2">
    <location>
        <begin position="1"/>
        <end position="20"/>
    </location>
</feature>
<sequence>MARSFVFLMSILVLATAATARELHLPADIYDNAAGEWSVEVVSLCRLPLLGTVTFKNTTAVVAWQEEGAPEMRISRQSTKSSMSVSALAEFLTKDNQKLFYAVCESQENYLATSRRPVQVAGMTTTYMKTYSGVLGRSSDESTCDSVSEHTIAIQALGAPFKRSKGKEWRMQESLYVIEIIIDTRNIKGGCAGTGVSDTALANKKRSWKRRAHRTLSSSAVVSKADEITAENGIVTLRFIRRSEAHQPWFLRYYTSILFATIFITYRVVHSFFSARAAKS</sequence>
<proteinExistence type="predicted"/>
<keyword evidence="2" id="KW-0732">Signal</keyword>
<dbReference type="KEGG" id="lpan:LPMP_270070"/>
<evidence type="ECO:0000256" key="2">
    <source>
        <dbReference type="SAM" id="SignalP"/>
    </source>
</evidence>
<organism evidence="3 4">
    <name type="scientific">Leishmania panamensis</name>
    <dbReference type="NCBI Taxonomy" id="5679"/>
    <lineage>
        <taxon>Eukaryota</taxon>
        <taxon>Discoba</taxon>
        <taxon>Euglenozoa</taxon>
        <taxon>Kinetoplastea</taxon>
        <taxon>Metakinetoplastina</taxon>
        <taxon>Trypanosomatida</taxon>
        <taxon>Trypanosomatidae</taxon>
        <taxon>Leishmaniinae</taxon>
        <taxon>Leishmania</taxon>
        <taxon>Leishmania guyanensis species complex</taxon>
    </lineage>
</organism>
<feature type="transmembrane region" description="Helical" evidence="1">
    <location>
        <begin position="249"/>
        <end position="269"/>
    </location>
</feature>
<feature type="chain" id="PRO_5001839103" evidence="2">
    <location>
        <begin position="21"/>
        <end position="280"/>
    </location>
</feature>
<keyword evidence="1" id="KW-1133">Transmembrane helix</keyword>
<keyword evidence="1" id="KW-0472">Membrane</keyword>